<dbReference type="Gene3D" id="3.40.190.10">
    <property type="entry name" value="Periplasmic binding protein-like II"/>
    <property type="match status" value="2"/>
</dbReference>
<dbReference type="UniPathway" id="UPA00079"/>
<reference evidence="5 6" key="1">
    <citation type="submission" date="2019-03" db="EMBL/GenBank/DDBJ databases">
        <title>Genomic Encyclopedia of Type Strains, Phase IV (KMG-IV): sequencing the most valuable type-strain genomes for metagenomic binning, comparative biology and taxonomic classification.</title>
        <authorList>
            <person name="Goeker M."/>
        </authorList>
    </citation>
    <scope>NUCLEOTIDE SEQUENCE [LARGE SCALE GENOMIC DNA]</scope>
    <source>
        <strain evidence="5 6">DSM 24984</strain>
    </source>
</reference>
<dbReference type="Proteomes" id="UP000294614">
    <property type="component" value="Unassembled WGS sequence"/>
</dbReference>
<keyword evidence="3 4" id="KW-0456">Lyase</keyword>
<comment type="caution">
    <text evidence="5">The sequence shown here is derived from an EMBL/GenBank/DDBJ whole genome shotgun (WGS) entry which is preliminary data.</text>
</comment>
<sequence>MLRIGQIDYANVYPIFHHLEKEKGFKLIKGVPSYLNTAIREGVIDLSPCSCIEYARNPESYYIIPDISISSINEVKSVMLFSDMPIEELGGKEVYLTTESGTSVILFEILMRERYGIVPEFTKENPEAPAKVHIGDTALFGYYNDKSKYIYDLGKLWKEFTGLPFVFALWIIRKDTADAHREETKAFVELLGRIKKDSKGNLASLIDHYQMKGLTSYQIIDYWEIINYDLSENHIKGLLNYYSFAVKIGRLKKMPSLDFFV</sequence>
<proteinExistence type="inferred from homology"/>
<dbReference type="OrthoDB" id="9810112at2"/>
<dbReference type="InterPro" id="IPR003773">
    <property type="entry name" value="Menaquinone_biosynth"/>
</dbReference>
<organism evidence="5 6">
    <name type="scientific">Seleniivibrio woodruffii</name>
    <dbReference type="NCBI Taxonomy" id="1078050"/>
    <lineage>
        <taxon>Bacteria</taxon>
        <taxon>Pseudomonadati</taxon>
        <taxon>Deferribacterota</taxon>
        <taxon>Deferribacteres</taxon>
        <taxon>Deferribacterales</taxon>
        <taxon>Geovibrionaceae</taxon>
        <taxon>Seleniivibrio</taxon>
    </lineage>
</organism>
<dbReference type="AlphaFoldDB" id="A0A4R1KDG6"/>
<protein>
    <recommendedName>
        <fullName evidence="4">Chorismate dehydratase</fullName>
        <ecNumber evidence="4">4.2.1.151</ecNumber>
    </recommendedName>
    <alternativeName>
        <fullName evidence="4">Menaquinone biosynthetic enzyme MqnA</fullName>
    </alternativeName>
</protein>
<keyword evidence="6" id="KW-1185">Reference proteome</keyword>
<comment type="catalytic activity">
    <reaction evidence="4">
        <text>chorismate = 3-[(1-carboxyvinyl)-oxy]benzoate + H2O</text>
        <dbReference type="Rhea" id="RHEA:40051"/>
        <dbReference type="ChEBI" id="CHEBI:15377"/>
        <dbReference type="ChEBI" id="CHEBI:29748"/>
        <dbReference type="ChEBI" id="CHEBI:76981"/>
        <dbReference type="EC" id="4.2.1.151"/>
    </reaction>
</comment>
<comment type="similarity">
    <text evidence="4">Belongs to the MqnA/MqnD family. MqnA subfamily.</text>
</comment>
<comment type="pathway">
    <text evidence="1 4">Quinol/quinone metabolism; menaquinone biosynthesis.</text>
</comment>
<gene>
    <name evidence="4" type="primary">mqnA</name>
    <name evidence="5" type="ORF">C8D98_1142</name>
</gene>
<dbReference type="EMBL" id="SMGG01000003">
    <property type="protein sequence ID" value="TCK62612.1"/>
    <property type="molecule type" value="Genomic_DNA"/>
</dbReference>
<evidence type="ECO:0000256" key="3">
    <source>
        <dbReference type="ARBA" id="ARBA00023239"/>
    </source>
</evidence>
<dbReference type="GO" id="GO:0009234">
    <property type="term" value="P:menaquinone biosynthetic process"/>
    <property type="evidence" value="ECO:0007669"/>
    <property type="project" value="UniProtKB-UniRule"/>
</dbReference>
<comment type="function">
    <text evidence="4">Catalyzes the dehydration of chorismate into 3-[(1-carboxyvinyl)oxy]benzoate, a step in the biosynthesis of menaquinone (MK, vitamin K2).</text>
</comment>
<dbReference type="CDD" id="cd13634">
    <property type="entry name" value="PBP2_Sco4506"/>
    <property type="match status" value="1"/>
</dbReference>
<evidence type="ECO:0000313" key="5">
    <source>
        <dbReference type="EMBL" id="TCK62612.1"/>
    </source>
</evidence>
<evidence type="ECO:0000313" key="6">
    <source>
        <dbReference type="Proteomes" id="UP000294614"/>
    </source>
</evidence>
<dbReference type="PANTHER" id="PTHR37690">
    <property type="entry name" value="CHORISMATE DEHYDRATASE"/>
    <property type="match status" value="1"/>
</dbReference>
<dbReference type="HAMAP" id="MF_00995">
    <property type="entry name" value="MqnA"/>
    <property type="match status" value="1"/>
</dbReference>
<keyword evidence="2 4" id="KW-0474">Menaquinone biosynthesis</keyword>
<dbReference type="RefSeq" id="WP_132872804.1">
    <property type="nucleotide sequence ID" value="NZ_JAJUHT010000013.1"/>
</dbReference>
<dbReference type="EC" id="4.2.1.151" evidence="4"/>
<evidence type="ECO:0000256" key="4">
    <source>
        <dbReference type="HAMAP-Rule" id="MF_00995"/>
    </source>
</evidence>
<dbReference type="Pfam" id="PF02621">
    <property type="entry name" value="VitK2_biosynth"/>
    <property type="match status" value="1"/>
</dbReference>
<evidence type="ECO:0000256" key="1">
    <source>
        <dbReference type="ARBA" id="ARBA00004863"/>
    </source>
</evidence>
<dbReference type="SUPFAM" id="SSF53850">
    <property type="entry name" value="Periplasmic binding protein-like II"/>
    <property type="match status" value="1"/>
</dbReference>
<evidence type="ECO:0000256" key="2">
    <source>
        <dbReference type="ARBA" id="ARBA00022428"/>
    </source>
</evidence>
<dbReference type="GO" id="GO:0016836">
    <property type="term" value="F:hydro-lyase activity"/>
    <property type="evidence" value="ECO:0007669"/>
    <property type="project" value="UniProtKB-UniRule"/>
</dbReference>
<accession>A0A4R1KDG6</accession>
<dbReference type="InterPro" id="IPR030868">
    <property type="entry name" value="MqnA"/>
</dbReference>
<name>A0A4R1KDG6_9BACT</name>
<dbReference type="PANTHER" id="PTHR37690:SF1">
    <property type="entry name" value="CHORISMATE DEHYDRATASE"/>
    <property type="match status" value="1"/>
</dbReference>